<accession>A0A806KEX0</accession>
<dbReference type="AlphaFoldDB" id="A0A806KEX0"/>
<name>A0A806KEX0_9BACT</name>
<keyword evidence="1" id="KW-0472">Membrane</keyword>
<keyword evidence="1" id="KW-1133">Transmembrane helix</keyword>
<dbReference type="EMBL" id="JQ844224">
    <property type="protein sequence ID" value="AGS53197.1"/>
    <property type="molecule type" value="Genomic_DNA"/>
</dbReference>
<keyword evidence="1" id="KW-0812">Transmembrane</keyword>
<feature type="transmembrane region" description="Helical" evidence="1">
    <location>
        <begin position="12"/>
        <end position="31"/>
    </location>
</feature>
<proteinExistence type="predicted"/>
<evidence type="ECO:0000256" key="1">
    <source>
        <dbReference type="SAM" id="Phobius"/>
    </source>
</evidence>
<evidence type="ECO:0000313" key="2">
    <source>
        <dbReference type="EMBL" id="AGS53197.1"/>
    </source>
</evidence>
<reference evidence="2" key="1">
    <citation type="submission" date="2012-03" db="EMBL/GenBank/DDBJ databases">
        <title>Functional metagenomics reveals considerable lignocellulase gene clusters in the gut microbiome of a wood-feeding higher termite.</title>
        <authorList>
            <person name="Liu N."/>
        </authorList>
    </citation>
    <scope>NUCLEOTIDE SEQUENCE</scope>
</reference>
<protein>
    <submittedName>
        <fullName evidence="2">Uncharacterized protein</fullName>
    </submittedName>
</protein>
<sequence>MTSFWELDWFSMFLIIAPIYMFIKTVIEGYLEHEEKMKNPAYKRQYEYELARKRRRRRWY</sequence>
<organism evidence="2">
    <name type="scientific">uncultured bacterium contig00081</name>
    <dbReference type="NCBI Taxonomy" id="1181557"/>
    <lineage>
        <taxon>Bacteria</taxon>
        <taxon>environmental samples</taxon>
    </lineage>
</organism>